<reference evidence="1" key="1">
    <citation type="submission" date="2020-11" db="EMBL/GenBank/DDBJ databases">
        <authorList>
            <person name="Tran Van P."/>
        </authorList>
    </citation>
    <scope>NUCLEOTIDE SEQUENCE</scope>
</reference>
<proteinExistence type="predicted"/>
<dbReference type="EMBL" id="CAJPEV010000170">
    <property type="protein sequence ID" value="CAG0881769.1"/>
    <property type="molecule type" value="Genomic_DNA"/>
</dbReference>
<evidence type="ECO:0000313" key="2">
    <source>
        <dbReference type="Proteomes" id="UP000677054"/>
    </source>
</evidence>
<gene>
    <name evidence="1" type="ORF">DSTB1V02_LOCUS1718</name>
</gene>
<dbReference type="Proteomes" id="UP000677054">
    <property type="component" value="Unassembled WGS sequence"/>
</dbReference>
<dbReference type="AlphaFoldDB" id="A0A7R9A3B5"/>
<organism evidence="1">
    <name type="scientific">Darwinula stevensoni</name>
    <dbReference type="NCBI Taxonomy" id="69355"/>
    <lineage>
        <taxon>Eukaryota</taxon>
        <taxon>Metazoa</taxon>
        <taxon>Ecdysozoa</taxon>
        <taxon>Arthropoda</taxon>
        <taxon>Crustacea</taxon>
        <taxon>Oligostraca</taxon>
        <taxon>Ostracoda</taxon>
        <taxon>Podocopa</taxon>
        <taxon>Podocopida</taxon>
        <taxon>Darwinulocopina</taxon>
        <taxon>Darwinuloidea</taxon>
        <taxon>Darwinulidae</taxon>
        <taxon>Darwinula</taxon>
    </lineage>
</organism>
<protein>
    <submittedName>
        <fullName evidence="1">Uncharacterized protein</fullName>
    </submittedName>
</protein>
<keyword evidence="2" id="KW-1185">Reference proteome</keyword>
<dbReference type="EMBL" id="LR899687">
    <property type="protein sequence ID" value="CAD7241738.1"/>
    <property type="molecule type" value="Genomic_DNA"/>
</dbReference>
<name>A0A7R9A3B5_9CRUS</name>
<accession>A0A7R9A3B5</accession>
<evidence type="ECO:0000313" key="1">
    <source>
        <dbReference type="EMBL" id="CAD7241738.1"/>
    </source>
</evidence>
<sequence length="127" mass="15202">MTRTQRENYLKHKEWALNDSDWVTMIVYGLDQNKTFIPKLAQQDQLTRNQFTTKLNVTGGLLSYKKLRYEMGYWKLLKNGDFVDYKIQCRKDTAATSSPPRHRSTRPWEPTLSKVQTRWQNNLRLFD</sequence>